<dbReference type="GO" id="GO:0005216">
    <property type="term" value="F:monoatomic ion channel activity"/>
    <property type="evidence" value="ECO:0007669"/>
    <property type="project" value="InterPro"/>
</dbReference>
<feature type="transmembrane region" description="Helical" evidence="2">
    <location>
        <begin position="806"/>
        <end position="830"/>
    </location>
</feature>
<dbReference type="SUPFAM" id="SSF69322">
    <property type="entry name" value="Tricorn protease domain 2"/>
    <property type="match status" value="1"/>
</dbReference>
<name>A0A9N8VH18_9GLOM</name>
<dbReference type="PANTHER" id="PTHR10582">
    <property type="entry name" value="TRANSIENT RECEPTOR POTENTIAL ION CHANNEL PROTEIN"/>
    <property type="match status" value="1"/>
</dbReference>
<keyword evidence="4" id="KW-1185">Reference proteome</keyword>
<evidence type="ECO:0000313" key="3">
    <source>
        <dbReference type="EMBL" id="CAG8450613.1"/>
    </source>
</evidence>
<protein>
    <submittedName>
        <fullName evidence="3">5247_t:CDS:1</fullName>
    </submittedName>
</protein>
<reference evidence="3" key="1">
    <citation type="submission" date="2021-06" db="EMBL/GenBank/DDBJ databases">
        <authorList>
            <person name="Kallberg Y."/>
            <person name="Tangrot J."/>
            <person name="Rosling A."/>
        </authorList>
    </citation>
    <scope>NUCLEOTIDE SEQUENCE</scope>
    <source>
        <strain evidence="3">IA702</strain>
    </source>
</reference>
<keyword evidence="1" id="KW-0677">Repeat</keyword>
<comment type="caution">
    <text evidence="3">The sequence shown here is derived from an EMBL/GenBank/DDBJ whole genome shotgun (WGS) entry which is preliminary data.</text>
</comment>
<evidence type="ECO:0000256" key="1">
    <source>
        <dbReference type="ARBA" id="ARBA00022737"/>
    </source>
</evidence>
<gene>
    <name evidence="3" type="ORF">POCULU_LOCUS7</name>
</gene>
<keyword evidence="2" id="KW-0812">Transmembrane</keyword>
<feature type="transmembrane region" description="Helical" evidence="2">
    <location>
        <begin position="972"/>
        <end position="996"/>
    </location>
</feature>
<dbReference type="InterPro" id="IPR024862">
    <property type="entry name" value="TRPV"/>
</dbReference>
<keyword evidence="2" id="KW-0472">Membrane</keyword>
<dbReference type="Proteomes" id="UP000789572">
    <property type="component" value="Unassembled WGS sequence"/>
</dbReference>
<dbReference type="GO" id="GO:0005886">
    <property type="term" value="C:plasma membrane"/>
    <property type="evidence" value="ECO:0007669"/>
    <property type="project" value="TreeGrafter"/>
</dbReference>
<dbReference type="GO" id="GO:0098703">
    <property type="term" value="P:calcium ion import across plasma membrane"/>
    <property type="evidence" value="ECO:0007669"/>
    <property type="project" value="TreeGrafter"/>
</dbReference>
<dbReference type="PANTHER" id="PTHR10582:SF2">
    <property type="entry name" value="INACTIVE"/>
    <property type="match status" value="1"/>
</dbReference>
<dbReference type="OrthoDB" id="2352140at2759"/>
<proteinExistence type="predicted"/>
<sequence length="1081" mass="123976">MSGVREEADTQPHLAIGLPMTNEIESTTIVVSPEGNYVATFHKDVVRVWSLSEKTPEKKKETWEGNAYQGLAVSDHEYLAVGNVVISFGEKEDPSLEPELKNLRSSSTTSNTYGLTKETCASGFSNFHYAFFRSREFVVVNDVGVHRYETCENRWEGKTTEFDWPFPAEDAFSRRAPHKPVRYSITNGKLICVCSNYLTQWDLDNEKKEMEYYIGSDSTRQREHGEEDYVIAIDSRSTLSALVTKDDDAQTLTVYWIQTGLPMSTIRVKNNTDDWIVAMEFIETWDYLLLLTVTKEGKAMLWYPYNLERGTPLDTINLQEYVDQTEWRVKRTFVISRAKIIVNTDDIPEVICAVEDRIKTLNKNRFNHPPSATPIRHLSLKKDYSYSTISVNGIEADLEATDPFGASLRWTTDSGLCVYKNSLSSPVTSINAQEFKYFGKVTHAKILDNGYLAILTVRCLCIFYLSEKDTIELSYYWDNGMRPSSVLNYLYELTDISLDEQMDDSRSNLFYAKLNYNDDTPLPLPSFKSIWWHKRKALETNHLLRKKLFENLINLLITEDNLARYGNILLAEAIEQRDEDVVESIMKTCIGCFHNNSIQYIGFLQLVTDSLPELCVHYPDKAAIYFSNICLILAPQCRSVNSLMLPFNRICAFPCRTGNPCGLIKRSKLAGMLGIMNVFERYSLKGAWRIAWQLALQLAQIVLRSNTSLARLLLKSSALSASISQIDNMIESFWYRARLGKRRSTLTLVVRLPNFCSYPQQFSIVKDYLLPAPSPFVKTVISRAPELFRTWDGEALINFKWRAFGFYYYILVCMIFIAFAVCFITAISLIDDNSNNNMKQNLFIATVVLAVWHLHLEVRQFIWNPIYYVLSVWNWFGFAHALFVLLKPEPGSSWETPSSPDNNDPNDPWKLTTTLATTLDNGTIVNGTSLVVKPDENTNVYTWFNTSLLGAYKFLVGDWSSVANWGPNDNPLLVVMTVLFSFFVVIYLMNLFIGLLNNAINTYHEYASYLAQKAEVLAEIELFYLTPSQRRSEWFPSTVHFETDTKELRKVLRENIQADPEYPSKLSKHSKKMLEILSINE</sequence>
<accession>A0A9N8VH18</accession>
<evidence type="ECO:0000256" key="2">
    <source>
        <dbReference type="SAM" id="Phobius"/>
    </source>
</evidence>
<organism evidence="3 4">
    <name type="scientific">Paraglomus occultum</name>
    <dbReference type="NCBI Taxonomy" id="144539"/>
    <lineage>
        <taxon>Eukaryota</taxon>
        <taxon>Fungi</taxon>
        <taxon>Fungi incertae sedis</taxon>
        <taxon>Mucoromycota</taxon>
        <taxon>Glomeromycotina</taxon>
        <taxon>Glomeromycetes</taxon>
        <taxon>Paraglomerales</taxon>
        <taxon>Paraglomeraceae</taxon>
        <taxon>Paraglomus</taxon>
    </lineage>
</organism>
<keyword evidence="2" id="KW-1133">Transmembrane helix</keyword>
<feature type="transmembrane region" description="Helical" evidence="2">
    <location>
        <begin position="865"/>
        <end position="886"/>
    </location>
</feature>
<dbReference type="AlphaFoldDB" id="A0A9N8VH18"/>
<evidence type="ECO:0000313" key="4">
    <source>
        <dbReference type="Proteomes" id="UP000789572"/>
    </source>
</evidence>
<dbReference type="EMBL" id="CAJVPJ010000001">
    <property type="protein sequence ID" value="CAG8450613.1"/>
    <property type="molecule type" value="Genomic_DNA"/>
</dbReference>